<evidence type="ECO:0000256" key="1">
    <source>
        <dbReference type="SAM" id="MobiDB-lite"/>
    </source>
</evidence>
<feature type="compositionally biased region" description="Polar residues" evidence="1">
    <location>
        <begin position="289"/>
        <end position="302"/>
    </location>
</feature>
<dbReference type="InterPro" id="IPR035979">
    <property type="entry name" value="RBD_domain_sf"/>
</dbReference>
<evidence type="ECO:0000313" key="3">
    <source>
        <dbReference type="Proteomes" id="UP001055172"/>
    </source>
</evidence>
<dbReference type="Proteomes" id="UP001055172">
    <property type="component" value="Unassembled WGS sequence"/>
</dbReference>
<dbReference type="SUPFAM" id="SSF54928">
    <property type="entry name" value="RNA-binding domain, RBD"/>
    <property type="match status" value="1"/>
</dbReference>
<comment type="caution">
    <text evidence="2">The sequence shown here is derived from an EMBL/GenBank/DDBJ whole genome shotgun (WGS) entry which is preliminary data.</text>
</comment>
<dbReference type="AlphaFoldDB" id="A0AA37GVF3"/>
<feature type="region of interest" description="Disordered" evidence="1">
    <location>
        <begin position="285"/>
        <end position="309"/>
    </location>
</feature>
<reference evidence="2 3" key="1">
    <citation type="submission" date="2021-07" db="EMBL/GenBank/DDBJ databases">
        <title>Genome data of Colletotrichum spaethianum.</title>
        <authorList>
            <person name="Utami Y.D."/>
            <person name="Hiruma K."/>
        </authorList>
    </citation>
    <scope>NUCLEOTIDE SEQUENCE [LARGE SCALE GENOMIC DNA]</scope>
    <source>
        <strain evidence="2 3">MAFF 242679</strain>
    </source>
</reference>
<sequence>MASSIGTTVSIDRTYLDTLIRSDDSNWDEDGAGSQAAAPTFVNPRNVTQLSPNQPRLTTVTAAQDPENRQHDGKPTVVHQPAKQSWSDAEPAFHDISEAIISPIEAKHGFIHQEEARLTARPQFERLATRTILISNLAEGTTHADVTGVVRGGQLLDIFLRTHDRSVQVSFLHEADARAFLDHTRRHDLYIRHKRFTLPGHVASKVGIGATRNLIVRRCDPRLTEEVIRDDLEHIHNLVVVRVTFSDGSCHISTNSVHNAMFARTCMMSRQKYKGSKIEWDADECAQPSEATQTHRVQTHVNPSKRPMNPMANRFEILKLYDNGDDEENIPPGFHTRASMDIMA</sequence>
<proteinExistence type="predicted"/>
<keyword evidence="3" id="KW-1185">Reference proteome</keyword>
<dbReference type="InterPro" id="IPR012677">
    <property type="entry name" value="Nucleotide-bd_a/b_plait_sf"/>
</dbReference>
<name>A0AA37GVF3_9PEZI</name>
<evidence type="ECO:0000313" key="2">
    <source>
        <dbReference type="EMBL" id="GJC86813.1"/>
    </source>
</evidence>
<dbReference type="EMBL" id="BPPX01000023">
    <property type="protein sequence ID" value="GJC86813.1"/>
    <property type="molecule type" value="Genomic_DNA"/>
</dbReference>
<protein>
    <submittedName>
        <fullName evidence="2">Negative regulator of differentiation 1</fullName>
    </submittedName>
</protein>
<organism evidence="2 3">
    <name type="scientific">Colletotrichum liriopes</name>
    <dbReference type="NCBI Taxonomy" id="708192"/>
    <lineage>
        <taxon>Eukaryota</taxon>
        <taxon>Fungi</taxon>
        <taxon>Dikarya</taxon>
        <taxon>Ascomycota</taxon>
        <taxon>Pezizomycotina</taxon>
        <taxon>Sordariomycetes</taxon>
        <taxon>Hypocreomycetidae</taxon>
        <taxon>Glomerellales</taxon>
        <taxon>Glomerellaceae</taxon>
        <taxon>Colletotrichum</taxon>
        <taxon>Colletotrichum spaethianum species complex</taxon>
    </lineage>
</organism>
<dbReference type="GO" id="GO:0003676">
    <property type="term" value="F:nucleic acid binding"/>
    <property type="evidence" value="ECO:0007669"/>
    <property type="project" value="InterPro"/>
</dbReference>
<gene>
    <name evidence="2" type="ORF">ColLi_09651</name>
</gene>
<accession>A0AA37GVF3</accession>
<dbReference type="Gene3D" id="3.30.70.330">
    <property type="match status" value="1"/>
</dbReference>
<dbReference type="CDD" id="cd12261">
    <property type="entry name" value="RRM1_3_MRN1"/>
    <property type="match status" value="1"/>
</dbReference>